<dbReference type="Gene3D" id="2.60.120.310">
    <property type="entry name" value="Copper type II, ascorbate-dependent monooxygenase, N-terminal domain"/>
    <property type="match status" value="1"/>
</dbReference>
<dbReference type="PANTHER" id="PTHR10157">
    <property type="entry name" value="DOPAMINE BETA HYDROXYLASE RELATED"/>
    <property type="match status" value="1"/>
</dbReference>
<feature type="domain" description="Copper type II ascorbate-dependent monooxygenase N-terminal" evidence="1">
    <location>
        <begin position="13"/>
        <end position="94"/>
    </location>
</feature>
<proteinExistence type="predicted"/>
<dbReference type="GO" id="GO:0030667">
    <property type="term" value="C:secretory granule membrane"/>
    <property type="evidence" value="ECO:0007669"/>
    <property type="project" value="TreeGrafter"/>
</dbReference>
<dbReference type="PANTHER" id="PTHR10157:SF23">
    <property type="entry name" value="MOXD1 HOMOLOG 1"/>
    <property type="match status" value="1"/>
</dbReference>
<dbReference type="AlphaFoldDB" id="A0A9D4D7X2"/>
<dbReference type="EMBL" id="JAIWYP010000011">
    <property type="protein sequence ID" value="KAH3740653.1"/>
    <property type="molecule type" value="Genomic_DNA"/>
</dbReference>
<dbReference type="GO" id="GO:0004500">
    <property type="term" value="F:dopamine beta-monooxygenase activity"/>
    <property type="evidence" value="ECO:0007669"/>
    <property type="project" value="InterPro"/>
</dbReference>
<dbReference type="GO" id="GO:0042420">
    <property type="term" value="P:dopamine catabolic process"/>
    <property type="evidence" value="ECO:0007669"/>
    <property type="project" value="TreeGrafter"/>
</dbReference>
<evidence type="ECO:0000313" key="2">
    <source>
        <dbReference type="EMBL" id="KAH3740653.1"/>
    </source>
</evidence>
<reference evidence="2" key="2">
    <citation type="submission" date="2020-11" db="EMBL/GenBank/DDBJ databases">
        <authorList>
            <person name="McCartney M.A."/>
            <person name="Auch B."/>
            <person name="Kono T."/>
            <person name="Mallez S."/>
            <person name="Becker A."/>
            <person name="Gohl D.M."/>
            <person name="Silverstein K.A.T."/>
            <person name="Koren S."/>
            <person name="Bechman K.B."/>
            <person name="Herman A."/>
            <person name="Abrahante J.E."/>
            <person name="Garbe J."/>
        </authorList>
    </citation>
    <scope>NUCLEOTIDE SEQUENCE</scope>
    <source>
        <strain evidence="2">Duluth1</strain>
        <tissue evidence="2">Whole animal</tissue>
    </source>
</reference>
<gene>
    <name evidence="2" type="ORF">DPMN_047363</name>
</gene>
<accession>A0A9D4D7X2</accession>
<reference evidence="2" key="1">
    <citation type="journal article" date="2019" name="bioRxiv">
        <title>The Genome of the Zebra Mussel, Dreissena polymorpha: A Resource for Invasive Species Research.</title>
        <authorList>
            <person name="McCartney M.A."/>
            <person name="Auch B."/>
            <person name="Kono T."/>
            <person name="Mallez S."/>
            <person name="Zhang Y."/>
            <person name="Obille A."/>
            <person name="Becker A."/>
            <person name="Abrahante J.E."/>
            <person name="Garbe J."/>
            <person name="Badalamenti J.P."/>
            <person name="Herman A."/>
            <person name="Mangelson H."/>
            <person name="Liachko I."/>
            <person name="Sullivan S."/>
            <person name="Sone E.D."/>
            <person name="Koren S."/>
            <person name="Silverstein K.A.T."/>
            <person name="Beckman K.B."/>
            <person name="Gohl D.M."/>
        </authorList>
    </citation>
    <scope>NUCLEOTIDE SEQUENCE</scope>
    <source>
        <strain evidence="2">Duluth1</strain>
        <tissue evidence="2">Whole animal</tissue>
    </source>
</reference>
<dbReference type="Proteomes" id="UP000828390">
    <property type="component" value="Unassembled WGS sequence"/>
</dbReference>
<dbReference type="Pfam" id="PF01082">
    <property type="entry name" value="Cu2_monooxygen"/>
    <property type="match status" value="1"/>
</dbReference>
<keyword evidence="3" id="KW-1185">Reference proteome</keyword>
<evidence type="ECO:0000259" key="1">
    <source>
        <dbReference type="Pfam" id="PF01082"/>
    </source>
</evidence>
<dbReference type="GO" id="GO:0042421">
    <property type="term" value="P:norepinephrine biosynthetic process"/>
    <property type="evidence" value="ECO:0007669"/>
    <property type="project" value="TreeGrafter"/>
</dbReference>
<sequence>MLVEMGHCVGSFTFEPVISPGNEKTVHHIQNAQGECLGGTPPAFPSNCRNTFIAWAIGGEAFYFPEDVGFPVLEDPNVNEYYLMETHYNNPTQKTGVIDNFGAWITLTKQFRRPLCWKSGSPLTHIMSFSQAFRP</sequence>
<dbReference type="GO" id="GO:0006589">
    <property type="term" value="P:octopamine biosynthetic process"/>
    <property type="evidence" value="ECO:0007669"/>
    <property type="project" value="TreeGrafter"/>
</dbReference>
<dbReference type="InterPro" id="IPR008977">
    <property type="entry name" value="PHM/PNGase_F_dom_sf"/>
</dbReference>
<dbReference type="InterPro" id="IPR000323">
    <property type="entry name" value="Cu2_ascorb_mOase_N"/>
</dbReference>
<dbReference type="GO" id="GO:0005615">
    <property type="term" value="C:extracellular space"/>
    <property type="evidence" value="ECO:0007669"/>
    <property type="project" value="TreeGrafter"/>
</dbReference>
<dbReference type="InterPro" id="IPR036939">
    <property type="entry name" value="Cu2_ascorb_mOase_N_sf"/>
</dbReference>
<dbReference type="SUPFAM" id="SSF49742">
    <property type="entry name" value="PHM/PNGase F"/>
    <property type="match status" value="1"/>
</dbReference>
<dbReference type="GO" id="GO:0005507">
    <property type="term" value="F:copper ion binding"/>
    <property type="evidence" value="ECO:0007669"/>
    <property type="project" value="InterPro"/>
</dbReference>
<protein>
    <recommendedName>
        <fullName evidence="1">Copper type II ascorbate-dependent monooxygenase N-terminal domain-containing protein</fullName>
    </recommendedName>
</protein>
<comment type="caution">
    <text evidence="2">The sequence shown here is derived from an EMBL/GenBank/DDBJ whole genome shotgun (WGS) entry which is preliminary data.</text>
</comment>
<dbReference type="InterPro" id="IPR000945">
    <property type="entry name" value="DBH-like"/>
</dbReference>
<name>A0A9D4D7X2_DREPO</name>
<evidence type="ECO:0000313" key="3">
    <source>
        <dbReference type="Proteomes" id="UP000828390"/>
    </source>
</evidence>
<organism evidence="2 3">
    <name type="scientific">Dreissena polymorpha</name>
    <name type="common">Zebra mussel</name>
    <name type="synonym">Mytilus polymorpha</name>
    <dbReference type="NCBI Taxonomy" id="45954"/>
    <lineage>
        <taxon>Eukaryota</taxon>
        <taxon>Metazoa</taxon>
        <taxon>Spiralia</taxon>
        <taxon>Lophotrochozoa</taxon>
        <taxon>Mollusca</taxon>
        <taxon>Bivalvia</taxon>
        <taxon>Autobranchia</taxon>
        <taxon>Heteroconchia</taxon>
        <taxon>Euheterodonta</taxon>
        <taxon>Imparidentia</taxon>
        <taxon>Neoheterodontei</taxon>
        <taxon>Myida</taxon>
        <taxon>Dreissenoidea</taxon>
        <taxon>Dreissenidae</taxon>
        <taxon>Dreissena</taxon>
    </lineage>
</organism>